<sequence>MIILKPSEQCVADKVLHSITSIIKALIPSECAPMPARPRLNAAPAAAAGLERLAHFADRFNAGSLDIILGCRLAQAAQRRVGTGSSRRKA</sequence>
<keyword evidence="2" id="KW-1185">Reference proteome</keyword>
<accession>A0A0C2BPF7</accession>
<name>A0A0C2BPF7_9BURK</name>
<protein>
    <submittedName>
        <fullName evidence="1">Uncharacterized protein</fullName>
    </submittedName>
</protein>
<reference evidence="1 2" key="1">
    <citation type="submission" date="2014-12" db="EMBL/GenBank/DDBJ databases">
        <title>Denitrispirillum autotrophicum gen. nov., sp. nov., Denitrifying, Facultatively Autotrophic Bacteria Isolated from Rice Paddy Soil.</title>
        <authorList>
            <person name="Ishii S."/>
            <person name="Ashida N."/>
            <person name="Ohno H."/>
            <person name="Otsuka S."/>
            <person name="Yokota A."/>
            <person name="Senoo K."/>
        </authorList>
    </citation>
    <scope>NUCLEOTIDE SEQUENCE [LARGE SCALE GENOMIC DNA]</scope>
    <source>
        <strain evidence="1 2">TSA66</strain>
    </source>
</reference>
<dbReference type="Proteomes" id="UP000031572">
    <property type="component" value="Unassembled WGS sequence"/>
</dbReference>
<comment type="caution">
    <text evidence="1">The sequence shown here is derived from an EMBL/GenBank/DDBJ whole genome shotgun (WGS) entry which is preliminary data.</text>
</comment>
<evidence type="ECO:0000313" key="1">
    <source>
        <dbReference type="EMBL" id="KIF83185.1"/>
    </source>
</evidence>
<organism evidence="1 2">
    <name type="scientific">Noviherbaspirillum autotrophicum</name>
    <dbReference type="NCBI Taxonomy" id="709839"/>
    <lineage>
        <taxon>Bacteria</taxon>
        <taxon>Pseudomonadati</taxon>
        <taxon>Pseudomonadota</taxon>
        <taxon>Betaproteobacteria</taxon>
        <taxon>Burkholderiales</taxon>
        <taxon>Oxalobacteraceae</taxon>
        <taxon>Noviherbaspirillum</taxon>
    </lineage>
</organism>
<dbReference type="AlphaFoldDB" id="A0A0C2BPF7"/>
<proteinExistence type="predicted"/>
<gene>
    <name evidence="1" type="ORF">TSA66_23875</name>
</gene>
<evidence type="ECO:0000313" key="2">
    <source>
        <dbReference type="Proteomes" id="UP000031572"/>
    </source>
</evidence>
<dbReference type="EMBL" id="JWJG01000028">
    <property type="protein sequence ID" value="KIF83185.1"/>
    <property type="molecule type" value="Genomic_DNA"/>
</dbReference>